<evidence type="ECO:0000256" key="8">
    <source>
        <dbReference type="ARBA" id="ARBA00023136"/>
    </source>
</evidence>
<dbReference type="GO" id="GO:0015297">
    <property type="term" value="F:antiporter activity"/>
    <property type="evidence" value="ECO:0007669"/>
    <property type="project" value="UniProtKB-KW"/>
</dbReference>
<dbReference type="Pfam" id="PF20501">
    <property type="entry name" value="MbhE"/>
    <property type="match status" value="1"/>
</dbReference>
<organism evidence="17 18">
    <name type="scientific">Aeromicrobium fastidiosum</name>
    <dbReference type="NCBI Taxonomy" id="52699"/>
    <lineage>
        <taxon>Bacteria</taxon>
        <taxon>Bacillati</taxon>
        <taxon>Actinomycetota</taxon>
        <taxon>Actinomycetes</taxon>
        <taxon>Propionibacteriales</taxon>
        <taxon>Nocardioidaceae</taxon>
        <taxon>Aeromicrobium</taxon>
    </lineage>
</organism>
<feature type="transmembrane region" description="Helical" evidence="11">
    <location>
        <begin position="202"/>
        <end position="227"/>
    </location>
</feature>
<dbReference type="OrthoDB" id="9811798at2"/>
<feature type="domain" description="MrpA C-terminal/MbhD" evidence="15">
    <location>
        <begin position="607"/>
        <end position="671"/>
    </location>
</feature>
<evidence type="ECO:0000256" key="3">
    <source>
        <dbReference type="ARBA" id="ARBA00022449"/>
    </source>
</evidence>
<feature type="transmembrane region" description="Helical" evidence="11">
    <location>
        <begin position="76"/>
        <end position="99"/>
    </location>
</feature>
<dbReference type="NCBIfam" id="NF009284">
    <property type="entry name" value="PRK12644.1"/>
    <property type="match status" value="1"/>
</dbReference>
<dbReference type="Pfam" id="PF00662">
    <property type="entry name" value="Proton_antipo_N"/>
    <property type="match status" value="1"/>
</dbReference>
<feature type="transmembrane region" description="Helical" evidence="11">
    <location>
        <begin position="159"/>
        <end position="182"/>
    </location>
</feature>
<feature type="domain" description="NADH-Ubiquinone oxidoreductase (complex I) chain 5 N-terminal" evidence="13">
    <location>
        <begin position="61"/>
        <end position="109"/>
    </location>
</feature>
<keyword evidence="7" id="KW-0406">Ion transport</keyword>
<gene>
    <name evidence="17" type="ORF">ESP62_016155</name>
</gene>
<dbReference type="EMBL" id="SDPP02000004">
    <property type="protein sequence ID" value="KAA1374902.1"/>
    <property type="molecule type" value="Genomic_DNA"/>
</dbReference>
<dbReference type="AlphaFoldDB" id="A0A641AJJ2"/>
<protein>
    <submittedName>
        <fullName evidence="17">Na+/H+ antiporter subunit A</fullName>
    </submittedName>
</protein>
<evidence type="ECO:0000313" key="18">
    <source>
        <dbReference type="Proteomes" id="UP001515100"/>
    </source>
</evidence>
<dbReference type="InterPro" id="IPR042106">
    <property type="entry name" value="Nuo/plastoQ_OxRdtase_6_NuoJ"/>
</dbReference>
<name>A0A641AJJ2_9ACTN</name>
<proteinExistence type="predicted"/>
<dbReference type="InterPro" id="IPR001750">
    <property type="entry name" value="ND/Mrp_TM"/>
</dbReference>
<evidence type="ECO:0000256" key="1">
    <source>
        <dbReference type="ARBA" id="ARBA00004651"/>
    </source>
</evidence>
<feature type="domain" description="Na+/H+ antiporter MnhB subunit-related protein" evidence="14">
    <location>
        <begin position="803"/>
        <end position="926"/>
    </location>
</feature>
<keyword evidence="6 11" id="KW-1133">Transmembrane helix</keyword>
<dbReference type="PANTHER" id="PTHR43373">
    <property type="entry name" value="NA(+)/H(+) ANTIPORTER SUBUNIT"/>
    <property type="match status" value="1"/>
</dbReference>
<dbReference type="Pfam" id="PF13244">
    <property type="entry name" value="MbhD"/>
    <property type="match status" value="1"/>
</dbReference>
<feature type="transmembrane region" description="Helical" evidence="11">
    <location>
        <begin position="648"/>
        <end position="667"/>
    </location>
</feature>
<keyword evidence="4" id="KW-1003">Cell membrane</keyword>
<dbReference type="GO" id="GO:0005886">
    <property type="term" value="C:plasma membrane"/>
    <property type="evidence" value="ECO:0007669"/>
    <property type="project" value="UniProtKB-SubCell"/>
</dbReference>
<feature type="transmembrane region" description="Helical" evidence="11">
    <location>
        <begin position="601"/>
        <end position="618"/>
    </location>
</feature>
<evidence type="ECO:0000256" key="11">
    <source>
        <dbReference type="SAM" id="Phobius"/>
    </source>
</evidence>
<feature type="transmembrane region" description="Helical" evidence="11">
    <location>
        <begin position="130"/>
        <end position="147"/>
    </location>
</feature>
<feature type="domain" description="NADH:quinone oxidoreductase/Mrp antiporter transmembrane" evidence="12">
    <location>
        <begin position="126"/>
        <end position="395"/>
    </location>
</feature>
<feature type="transmembrane region" description="Helical" evidence="11">
    <location>
        <begin position="687"/>
        <end position="707"/>
    </location>
</feature>
<dbReference type="GO" id="GO:0006811">
    <property type="term" value="P:monoatomic ion transport"/>
    <property type="evidence" value="ECO:0007669"/>
    <property type="project" value="UniProtKB-KW"/>
</dbReference>
<feature type="transmembrane region" description="Helical" evidence="11">
    <location>
        <begin position="106"/>
        <end position="124"/>
    </location>
</feature>
<dbReference type="InterPro" id="IPR025383">
    <property type="entry name" value="MrpA_C/MbhD"/>
</dbReference>
<reference evidence="17" key="1">
    <citation type="submission" date="2019-09" db="EMBL/GenBank/DDBJ databases">
        <authorList>
            <person name="Li J."/>
        </authorList>
    </citation>
    <scope>NUCLEOTIDE SEQUENCE [LARGE SCALE GENOMIC DNA]</scope>
    <source>
        <strain evidence="17">NRBC 14897</strain>
    </source>
</reference>
<accession>A0A641AJJ2</accession>
<feature type="region of interest" description="Disordered" evidence="10">
    <location>
        <begin position="770"/>
        <end position="791"/>
    </location>
</feature>
<evidence type="ECO:0000259" key="15">
    <source>
        <dbReference type="Pfam" id="PF13244"/>
    </source>
</evidence>
<evidence type="ECO:0000259" key="13">
    <source>
        <dbReference type="Pfam" id="PF00662"/>
    </source>
</evidence>
<feature type="transmembrane region" description="Helical" evidence="11">
    <location>
        <begin position="407"/>
        <end position="431"/>
    </location>
</feature>
<feature type="transmembrane region" description="Helical" evidence="11">
    <location>
        <begin position="802"/>
        <end position="824"/>
    </location>
</feature>
<keyword evidence="3" id="KW-0050">Antiport</keyword>
<dbReference type="InterPro" id="IPR050616">
    <property type="entry name" value="CPA3_Na-H_Antiporter_A"/>
</dbReference>
<evidence type="ECO:0000256" key="2">
    <source>
        <dbReference type="ARBA" id="ARBA00022448"/>
    </source>
</evidence>
<dbReference type="InterPro" id="IPR046806">
    <property type="entry name" value="MrpA_C/MbhE"/>
</dbReference>
<dbReference type="Proteomes" id="UP001515100">
    <property type="component" value="Unassembled WGS sequence"/>
</dbReference>
<evidence type="ECO:0000313" key="17">
    <source>
        <dbReference type="EMBL" id="KAA1374902.1"/>
    </source>
</evidence>
<feature type="transmembrane region" description="Helical" evidence="11">
    <location>
        <begin position="862"/>
        <end position="885"/>
    </location>
</feature>
<evidence type="ECO:0000256" key="10">
    <source>
        <dbReference type="SAM" id="MobiDB-lite"/>
    </source>
</evidence>
<comment type="caution">
    <text evidence="17">The sequence shown here is derived from an EMBL/GenBank/DDBJ whole genome shotgun (WGS) entry which is preliminary data.</text>
</comment>
<evidence type="ECO:0000259" key="16">
    <source>
        <dbReference type="Pfam" id="PF20501"/>
    </source>
</evidence>
<dbReference type="PANTHER" id="PTHR43373:SF1">
    <property type="entry name" value="NA(+)_H(+) ANTIPORTER SUBUNIT A"/>
    <property type="match status" value="1"/>
</dbReference>
<evidence type="ECO:0000256" key="9">
    <source>
        <dbReference type="RuleBase" id="RU000320"/>
    </source>
</evidence>
<evidence type="ECO:0000256" key="6">
    <source>
        <dbReference type="ARBA" id="ARBA00022989"/>
    </source>
</evidence>
<feature type="transmembrane region" description="Helical" evidence="11">
    <location>
        <begin position="239"/>
        <end position="261"/>
    </location>
</feature>
<feature type="transmembrane region" description="Helical" evidence="11">
    <location>
        <begin position="452"/>
        <end position="473"/>
    </location>
</feature>
<dbReference type="Pfam" id="PF00361">
    <property type="entry name" value="Proton_antipo_M"/>
    <property type="match status" value="1"/>
</dbReference>
<comment type="subcellular location">
    <subcellularLocation>
        <location evidence="1">Cell membrane</location>
        <topology evidence="1">Multi-pass membrane protein</topology>
    </subcellularLocation>
    <subcellularLocation>
        <location evidence="9">Membrane</location>
        <topology evidence="9">Multi-pass membrane protein</topology>
    </subcellularLocation>
</comment>
<dbReference type="PRINTS" id="PR01434">
    <property type="entry name" value="NADHDHGNASE5"/>
</dbReference>
<sequence length="955" mass="100218">MTALLTLHFLAAAGAPVLVRFMGRRAFLALALAPAASFAWLLPHVARVTDGGAPEHQRLTWIPTIGLDLDFVITPLSGILALVVTGVGALVLVYCTWYFKPGDHEIWRFSGVLTAFAGSMLGLVLSDNVYVLYIFWELTTVLSFLLIGHNPERRANRRAAINALLVTTFGGLAMLVGLVMLADQAGSPRLQEILEAAPTGSSVTVAVLLIVVGAISKSALAPFHFWLPGAMAAPTPVSAYLHAAAMVKAGIFLIALLAPSFAEVPGWRPVLVGLGIVTMILGGLRALRQYDVKLLLAYGTVSQLGFLVAMVGAGSRSAAFAGLALVCAHGLFKSTLFLVVGIVDRSVGTRDLRELSGMRQARPTLFVVTLVAAGSMAGLPPLFGFTAKEAGFAAFADLGDDLGWGGWSVLALAGIVAGSILTVAYSARFVWGIFATKPGQPACMPKDFSPGFQAAPVVLAVLTVVTGLAGPWLTPRVMSYAEEFAPGAHEAELTLWHGFSLALALSVLCVVAGLALFWWRRPVAALQHSVADHVRVPDAERAYYWIMRGVDRLSVEVTGLTQRGSLPIYLGVILVVLILVPGAALVGAWDDVSVRGADSRIQLAAAVLMGGAAILTVRSRRRLRAVLLVGITGYGTALLFVAHGAPDLALTQILVETFLLVTFVLVLRRLPPFFSDRPFNVARWVRVAIGVATGTAVAGFALVAANARTARPVSDGFAKPAVEYGGGDNIVNVTLVDIRAWDTLGELSVLVVAATGVASLIFLITDRSGRPRRAEPTIGSDPSANGRWLRAGRPSTDARRSVVFEVVTRLIFHTVMVFSVYLMLVGHNLPGGGFAGGLVAGLALMIRYLAGGRAELDEAAPIDAGVVLGIGLATAALSGLIPTLLGGGVLQSAIVDVHIPVLGTLHLVTSVFFDVGVYLVVIGLALDVLRSLGGGIDHQIEADADRAAGAERATA</sequence>
<evidence type="ECO:0000256" key="7">
    <source>
        <dbReference type="ARBA" id="ARBA00023065"/>
    </source>
</evidence>
<feature type="transmembrane region" description="Helical" evidence="11">
    <location>
        <begin position="568"/>
        <end position="589"/>
    </location>
</feature>
<keyword evidence="18" id="KW-1185">Reference proteome</keyword>
<keyword evidence="2" id="KW-0813">Transport</keyword>
<keyword evidence="5 9" id="KW-0812">Transmembrane</keyword>
<feature type="transmembrane region" description="Helical" evidence="11">
    <location>
        <begin position="830"/>
        <end position="850"/>
    </location>
</feature>
<feature type="transmembrane region" description="Helical" evidence="11">
    <location>
        <begin position="747"/>
        <end position="765"/>
    </location>
</feature>
<evidence type="ECO:0000259" key="12">
    <source>
        <dbReference type="Pfam" id="PF00361"/>
    </source>
</evidence>
<feature type="domain" description="MrpA C-terminal/MbhE" evidence="16">
    <location>
        <begin position="686"/>
        <end position="761"/>
    </location>
</feature>
<feature type="transmembrane region" description="Helical" evidence="11">
    <location>
        <begin position="625"/>
        <end position="642"/>
    </location>
</feature>
<feature type="transmembrane region" description="Helical" evidence="11">
    <location>
        <begin position="267"/>
        <end position="287"/>
    </location>
</feature>
<feature type="transmembrane region" description="Helical" evidence="11">
    <location>
        <begin position="319"/>
        <end position="343"/>
    </location>
</feature>
<feature type="transmembrane region" description="Helical" evidence="11">
    <location>
        <begin position="905"/>
        <end position="926"/>
    </location>
</feature>
<evidence type="ECO:0000256" key="4">
    <source>
        <dbReference type="ARBA" id="ARBA00022475"/>
    </source>
</evidence>
<feature type="transmembrane region" description="Helical" evidence="11">
    <location>
        <begin position="364"/>
        <end position="387"/>
    </location>
</feature>
<feature type="transmembrane region" description="Helical" evidence="11">
    <location>
        <begin position="493"/>
        <end position="519"/>
    </location>
</feature>
<keyword evidence="8 11" id="KW-0472">Membrane</keyword>
<dbReference type="Gene3D" id="1.20.120.1200">
    <property type="entry name" value="NADH-ubiquinone/plastoquinone oxidoreductase chain 6, subunit NuoJ"/>
    <property type="match status" value="1"/>
</dbReference>
<dbReference type="InterPro" id="IPR007182">
    <property type="entry name" value="MnhB"/>
</dbReference>
<feature type="transmembrane region" description="Helical" evidence="11">
    <location>
        <begin position="294"/>
        <end position="313"/>
    </location>
</feature>
<evidence type="ECO:0000256" key="5">
    <source>
        <dbReference type="ARBA" id="ARBA00022692"/>
    </source>
</evidence>
<dbReference type="RefSeq" id="WP_129185436.1">
    <property type="nucleotide sequence ID" value="NZ_JAGIOG010000001.1"/>
</dbReference>
<evidence type="ECO:0000259" key="14">
    <source>
        <dbReference type="Pfam" id="PF04039"/>
    </source>
</evidence>
<dbReference type="InterPro" id="IPR001516">
    <property type="entry name" value="Proton_antipo_N"/>
</dbReference>
<dbReference type="Pfam" id="PF04039">
    <property type="entry name" value="MnhB"/>
    <property type="match status" value="1"/>
</dbReference>